<sequence>MCGIAGVLAQGAVAEDLDAALVRLAHRGPDDSGTWAGPGVVLGHRRLSVVDLTPAGHQPMLSPSGRYVLTFNGEIYNHDELRAELVGRGHVFRSRTDSEVVLAAFVEWGEACVERLVGMFAFAVWDRDDRMLTLVRDRIGEKPLYYAHVGGRFAFASEIAALAGLPWVPTDLDHDAVRLFLAFRNVPSPWTIRAAIRKVPPAHVLRLRDDRVEVEPYWRPEDHLAAPRLQIDRAEALDTLDGLLGRAVRGQVVADVPVGAFLSGGIDSSLVTALMTETAQRPVRTFTVGFTDAVHDESPHAALVAQHLGTEHHALHLDESAALALVPELPQIYGEPFADASALPTRLVAASARRVVTVCLTGDGGDETFGGYERYDKLGRYAAPARALAPVGGAAQAVAHRLPPSVRRIARIAGMSAPDVARTLLAVTSPRTVARMTGGPVPPYPGGPWHLGDVALRHRSMVSDLTGYLPDQLLTKVDRAAMSVSLETRAPLLDHRVVEFSLRLPPELLVGKSLLRELLHRRVPPALVDRPKQGFTVPLGRWLRGGLRPLLHDTLTPAVLADAGVVDTAAVADLLRRHDAGENHAAALWALLMLCLWVSAPPAGFRTAAHG</sequence>
<protein>
    <recommendedName>
        <fullName evidence="3">asparagine synthase (glutamine-hydrolyzing)</fullName>
        <ecNumber evidence="3">6.3.5.4</ecNumber>
    </recommendedName>
</protein>
<feature type="active site" description="For GATase activity" evidence="9">
    <location>
        <position position="2"/>
    </location>
</feature>
<evidence type="ECO:0000256" key="10">
    <source>
        <dbReference type="PIRSR" id="PIRSR001589-2"/>
    </source>
</evidence>
<dbReference type="CDD" id="cd01991">
    <property type="entry name" value="Asn_synthase_B_C"/>
    <property type="match status" value="1"/>
</dbReference>
<dbReference type="SUPFAM" id="SSF56235">
    <property type="entry name" value="N-terminal nucleophile aminohydrolases (Ntn hydrolases)"/>
    <property type="match status" value="1"/>
</dbReference>
<evidence type="ECO:0000256" key="11">
    <source>
        <dbReference type="PIRSR" id="PIRSR001589-3"/>
    </source>
</evidence>
<feature type="binding site" evidence="10">
    <location>
        <position position="288"/>
    </location>
    <ligand>
        <name>ATP</name>
        <dbReference type="ChEBI" id="CHEBI:30616"/>
    </ligand>
</feature>
<dbReference type="PROSITE" id="PS51278">
    <property type="entry name" value="GATASE_TYPE_2"/>
    <property type="match status" value="1"/>
</dbReference>
<dbReference type="InterPro" id="IPR001962">
    <property type="entry name" value="Asn_synthase"/>
</dbReference>
<dbReference type="Pfam" id="PF00733">
    <property type="entry name" value="Asn_synthase"/>
    <property type="match status" value="1"/>
</dbReference>
<name>A0A0A0B8C9_9CELL</name>
<feature type="site" description="Important for beta-aspartyl-AMP intermediate formation" evidence="11">
    <location>
        <position position="363"/>
    </location>
</feature>
<reference evidence="13 14" key="1">
    <citation type="submission" date="2013-10" db="EMBL/GenBank/DDBJ databases">
        <authorList>
            <person name="Wang G."/>
            <person name="Zhuang W."/>
        </authorList>
    </citation>
    <scope>NUCLEOTIDE SEQUENCE [LARGE SCALE GENOMIC DNA]</scope>
    <source>
        <strain evidence="13 14">DSM 20118</strain>
    </source>
</reference>
<evidence type="ECO:0000313" key="13">
    <source>
        <dbReference type="EMBL" id="KGM02427.1"/>
    </source>
</evidence>
<organism evidence="13 14">
    <name type="scientific">Cellulomonas cellasea DSM 20118</name>
    <dbReference type="NCBI Taxonomy" id="1408250"/>
    <lineage>
        <taxon>Bacteria</taxon>
        <taxon>Bacillati</taxon>
        <taxon>Actinomycetota</taxon>
        <taxon>Actinomycetes</taxon>
        <taxon>Micrococcales</taxon>
        <taxon>Cellulomonadaceae</taxon>
        <taxon>Cellulomonas</taxon>
    </lineage>
</organism>
<evidence type="ECO:0000256" key="2">
    <source>
        <dbReference type="ARBA" id="ARBA00005752"/>
    </source>
</evidence>
<evidence type="ECO:0000256" key="6">
    <source>
        <dbReference type="ARBA" id="ARBA00022888"/>
    </source>
</evidence>
<dbReference type="RefSeq" id="WP_084142620.1">
    <property type="nucleotide sequence ID" value="NZ_AXNT01000048.1"/>
</dbReference>
<keyword evidence="14" id="KW-1185">Reference proteome</keyword>
<dbReference type="EMBL" id="AXNT01000048">
    <property type="protein sequence ID" value="KGM02427.1"/>
    <property type="molecule type" value="Genomic_DNA"/>
</dbReference>
<keyword evidence="7 9" id="KW-0315">Glutamine amidotransferase</keyword>
<dbReference type="InterPro" id="IPR033738">
    <property type="entry name" value="AsnB_N"/>
</dbReference>
<dbReference type="Proteomes" id="UP000029833">
    <property type="component" value="Unassembled WGS sequence"/>
</dbReference>
<dbReference type="EC" id="6.3.5.4" evidence="3"/>
<comment type="similarity">
    <text evidence="2">Belongs to the asparagine synthetase family.</text>
</comment>
<dbReference type="CDD" id="cd00712">
    <property type="entry name" value="AsnB"/>
    <property type="match status" value="1"/>
</dbReference>
<dbReference type="GO" id="GO:0004066">
    <property type="term" value="F:asparagine synthase (glutamine-hydrolyzing) activity"/>
    <property type="evidence" value="ECO:0007669"/>
    <property type="project" value="UniProtKB-EC"/>
</dbReference>
<dbReference type="InterPro" id="IPR051786">
    <property type="entry name" value="ASN_synthetase/amidase"/>
</dbReference>
<evidence type="ECO:0000256" key="5">
    <source>
        <dbReference type="ARBA" id="ARBA00022840"/>
    </source>
</evidence>
<dbReference type="GO" id="GO:0005524">
    <property type="term" value="F:ATP binding"/>
    <property type="evidence" value="ECO:0007669"/>
    <property type="project" value="UniProtKB-KW"/>
</dbReference>
<evidence type="ECO:0000256" key="9">
    <source>
        <dbReference type="PIRSR" id="PIRSR001589-1"/>
    </source>
</evidence>
<dbReference type="PIRSF" id="PIRSF001589">
    <property type="entry name" value="Asn_synthetase_glu-h"/>
    <property type="match status" value="1"/>
</dbReference>
<evidence type="ECO:0000256" key="1">
    <source>
        <dbReference type="ARBA" id="ARBA00005187"/>
    </source>
</evidence>
<evidence type="ECO:0000259" key="12">
    <source>
        <dbReference type="PROSITE" id="PS51278"/>
    </source>
</evidence>
<feature type="binding site" evidence="10">
    <location>
        <position position="97"/>
    </location>
    <ligand>
        <name>L-glutamine</name>
        <dbReference type="ChEBI" id="CHEBI:58359"/>
    </ligand>
</feature>
<evidence type="ECO:0000256" key="4">
    <source>
        <dbReference type="ARBA" id="ARBA00022741"/>
    </source>
</evidence>
<dbReference type="SUPFAM" id="SSF52402">
    <property type="entry name" value="Adenine nucleotide alpha hydrolases-like"/>
    <property type="match status" value="1"/>
</dbReference>
<dbReference type="GO" id="GO:0005829">
    <property type="term" value="C:cytosol"/>
    <property type="evidence" value="ECO:0007669"/>
    <property type="project" value="TreeGrafter"/>
</dbReference>
<dbReference type="InterPro" id="IPR017932">
    <property type="entry name" value="GATase_2_dom"/>
</dbReference>
<dbReference type="GO" id="GO:0006529">
    <property type="term" value="P:asparagine biosynthetic process"/>
    <property type="evidence" value="ECO:0007669"/>
    <property type="project" value="UniProtKB-KW"/>
</dbReference>
<dbReference type="PANTHER" id="PTHR43284:SF1">
    <property type="entry name" value="ASPARAGINE SYNTHETASE"/>
    <property type="match status" value="1"/>
</dbReference>
<keyword evidence="4 10" id="KW-0547">Nucleotide-binding</keyword>
<dbReference type="AlphaFoldDB" id="A0A0A0B8C9"/>
<accession>A0A0A0B8C9</accession>
<keyword evidence="6 9" id="KW-0061">Asparagine biosynthesis</keyword>
<comment type="catalytic activity">
    <reaction evidence="8">
        <text>L-aspartate + L-glutamine + ATP + H2O = L-asparagine + L-glutamate + AMP + diphosphate + H(+)</text>
        <dbReference type="Rhea" id="RHEA:12228"/>
        <dbReference type="ChEBI" id="CHEBI:15377"/>
        <dbReference type="ChEBI" id="CHEBI:15378"/>
        <dbReference type="ChEBI" id="CHEBI:29985"/>
        <dbReference type="ChEBI" id="CHEBI:29991"/>
        <dbReference type="ChEBI" id="CHEBI:30616"/>
        <dbReference type="ChEBI" id="CHEBI:33019"/>
        <dbReference type="ChEBI" id="CHEBI:58048"/>
        <dbReference type="ChEBI" id="CHEBI:58359"/>
        <dbReference type="ChEBI" id="CHEBI:456215"/>
        <dbReference type="EC" id="6.3.5.4"/>
    </reaction>
</comment>
<dbReference type="InterPro" id="IPR006426">
    <property type="entry name" value="Asn_synth_AEB"/>
</dbReference>
<dbReference type="InterPro" id="IPR029055">
    <property type="entry name" value="Ntn_hydrolases_N"/>
</dbReference>
<comment type="caution">
    <text evidence="13">The sequence shown here is derived from an EMBL/GenBank/DDBJ whole genome shotgun (WGS) entry which is preliminary data.</text>
</comment>
<comment type="pathway">
    <text evidence="1">Amino-acid biosynthesis; L-asparagine biosynthesis; L-asparagine from L-aspartate (L-Gln route): step 1/1.</text>
</comment>
<dbReference type="Gene3D" id="3.60.20.10">
    <property type="entry name" value="Glutamine Phosphoribosylpyrophosphate, subunit 1, domain 1"/>
    <property type="match status" value="1"/>
</dbReference>
<keyword evidence="5 10" id="KW-0067">ATP-binding</keyword>
<evidence type="ECO:0000313" key="14">
    <source>
        <dbReference type="Proteomes" id="UP000029833"/>
    </source>
</evidence>
<dbReference type="NCBIfam" id="TIGR01536">
    <property type="entry name" value="asn_synth_AEB"/>
    <property type="match status" value="1"/>
</dbReference>
<evidence type="ECO:0000256" key="7">
    <source>
        <dbReference type="ARBA" id="ARBA00022962"/>
    </source>
</evidence>
<evidence type="ECO:0000256" key="3">
    <source>
        <dbReference type="ARBA" id="ARBA00012737"/>
    </source>
</evidence>
<gene>
    <name evidence="13" type="ORF">Q760_13480</name>
</gene>
<dbReference type="OrthoDB" id="9763290at2"/>
<dbReference type="Pfam" id="PF13522">
    <property type="entry name" value="GATase_6"/>
    <property type="match status" value="1"/>
</dbReference>
<dbReference type="STRING" id="1408250.Q760_13480"/>
<dbReference type="InterPro" id="IPR014729">
    <property type="entry name" value="Rossmann-like_a/b/a_fold"/>
</dbReference>
<proteinExistence type="inferred from homology"/>
<keyword evidence="9" id="KW-0028">Amino-acid biosynthesis</keyword>
<dbReference type="Gene3D" id="3.40.50.620">
    <property type="entry name" value="HUPs"/>
    <property type="match status" value="1"/>
</dbReference>
<dbReference type="PANTHER" id="PTHR43284">
    <property type="entry name" value="ASPARAGINE SYNTHETASE (GLUTAMINE-HYDROLYZING)"/>
    <property type="match status" value="1"/>
</dbReference>
<evidence type="ECO:0000256" key="8">
    <source>
        <dbReference type="ARBA" id="ARBA00048741"/>
    </source>
</evidence>
<feature type="domain" description="Glutamine amidotransferase type-2" evidence="12">
    <location>
        <begin position="2"/>
        <end position="210"/>
    </location>
</feature>